<keyword evidence="7" id="KW-0539">Nucleus</keyword>
<dbReference type="GeneID" id="127741499"/>
<organism evidence="10 11">
    <name type="scientific">Arachis duranensis</name>
    <name type="common">Wild peanut</name>
    <dbReference type="NCBI Taxonomy" id="130453"/>
    <lineage>
        <taxon>Eukaryota</taxon>
        <taxon>Viridiplantae</taxon>
        <taxon>Streptophyta</taxon>
        <taxon>Embryophyta</taxon>
        <taxon>Tracheophyta</taxon>
        <taxon>Spermatophyta</taxon>
        <taxon>Magnoliopsida</taxon>
        <taxon>eudicotyledons</taxon>
        <taxon>Gunneridae</taxon>
        <taxon>Pentapetalae</taxon>
        <taxon>rosids</taxon>
        <taxon>fabids</taxon>
        <taxon>Fabales</taxon>
        <taxon>Fabaceae</taxon>
        <taxon>Papilionoideae</taxon>
        <taxon>50 kb inversion clade</taxon>
        <taxon>dalbergioids sensu lato</taxon>
        <taxon>Dalbergieae</taxon>
        <taxon>Pterocarpus clade</taxon>
        <taxon>Arachis</taxon>
    </lineage>
</organism>
<dbReference type="PANTHER" id="PTHR22930:SF268">
    <property type="entry name" value="NUCLEASE HARBI1"/>
    <property type="match status" value="1"/>
</dbReference>
<keyword evidence="6" id="KW-0378">Hydrolase</keyword>
<evidence type="ECO:0000256" key="7">
    <source>
        <dbReference type="ARBA" id="ARBA00023242"/>
    </source>
</evidence>
<dbReference type="PANTHER" id="PTHR22930">
    <property type="match status" value="1"/>
</dbReference>
<comment type="similarity">
    <text evidence="3">Belongs to the HARBI1 family.</text>
</comment>
<evidence type="ECO:0000259" key="8">
    <source>
        <dbReference type="Pfam" id="PF13359"/>
    </source>
</evidence>
<dbReference type="Pfam" id="PF13359">
    <property type="entry name" value="DDE_Tnp_4"/>
    <property type="match status" value="1"/>
</dbReference>
<dbReference type="GO" id="GO:0004518">
    <property type="term" value="F:nuclease activity"/>
    <property type="evidence" value="ECO:0007669"/>
    <property type="project" value="UniProtKB-KW"/>
</dbReference>
<evidence type="ECO:0000256" key="6">
    <source>
        <dbReference type="ARBA" id="ARBA00022801"/>
    </source>
</evidence>
<accession>A0A9C6TA69</accession>
<proteinExistence type="inferred from homology"/>
<feature type="domain" description="DDE Tnp4" evidence="8">
    <location>
        <begin position="161"/>
        <end position="251"/>
    </location>
</feature>
<evidence type="ECO:0000259" key="9">
    <source>
        <dbReference type="Pfam" id="PF26138"/>
    </source>
</evidence>
<feature type="domain" description="DUF8040" evidence="9">
    <location>
        <begin position="30"/>
        <end position="73"/>
    </location>
</feature>
<evidence type="ECO:0000313" key="10">
    <source>
        <dbReference type="Proteomes" id="UP000515211"/>
    </source>
</evidence>
<dbReference type="InterPro" id="IPR045249">
    <property type="entry name" value="HARBI1-like"/>
</dbReference>
<sequence length="311" mass="36135">MAKKVDKPIRDHIIGREEIRTILLRQLRKTSRCRDILRMGPHAFLELCAKLRATGHVKDTIHVTIKETISFFFHRSGETISRNFHAVLRAVISLEEEFLQQPSETTIPSEILRSNRFYPYFKDCIGAIDGTHVRVKVPIADQPRFRGRKEWPTQNVLAACKFYLGDAGFMLKHALITPYRGVRYHLKEFAGREPENAYELFNLRHSSLRNVIERSFGVLKKRFAIIAGGTEPYYDVEVMVDIVLACIILHNFLMGVDPNQYLISQVDRELQNNNPEATNEEREEVNEDYRRGAALRDNMAAQMWADYQIER</sequence>
<evidence type="ECO:0000256" key="2">
    <source>
        <dbReference type="ARBA" id="ARBA00004123"/>
    </source>
</evidence>
<protein>
    <submittedName>
        <fullName evidence="11">Uncharacterized protein LOC127741499</fullName>
    </submittedName>
</protein>
<dbReference type="KEGG" id="adu:127741499"/>
<dbReference type="InterPro" id="IPR027806">
    <property type="entry name" value="HARBI1_dom"/>
</dbReference>
<reference evidence="10" key="1">
    <citation type="journal article" date="2016" name="Nat. Genet.">
        <title>The genome sequences of Arachis duranensis and Arachis ipaensis, the diploid ancestors of cultivated peanut.</title>
        <authorList>
            <person name="Bertioli D.J."/>
            <person name="Cannon S.B."/>
            <person name="Froenicke L."/>
            <person name="Huang G."/>
            <person name="Farmer A.D."/>
            <person name="Cannon E.K."/>
            <person name="Liu X."/>
            <person name="Gao D."/>
            <person name="Clevenger J."/>
            <person name="Dash S."/>
            <person name="Ren L."/>
            <person name="Moretzsohn M.C."/>
            <person name="Shirasawa K."/>
            <person name="Huang W."/>
            <person name="Vidigal B."/>
            <person name="Abernathy B."/>
            <person name="Chu Y."/>
            <person name="Niederhuth C.E."/>
            <person name="Umale P."/>
            <person name="Araujo A.C."/>
            <person name="Kozik A."/>
            <person name="Kim K.D."/>
            <person name="Burow M.D."/>
            <person name="Varshney R.K."/>
            <person name="Wang X."/>
            <person name="Zhang X."/>
            <person name="Barkley N."/>
            <person name="Guimaraes P.M."/>
            <person name="Isobe S."/>
            <person name="Guo B."/>
            <person name="Liao B."/>
            <person name="Stalker H.T."/>
            <person name="Schmitz R.J."/>
            <person name="Scheffler B.E."/>
            <person name="Leal-Bertioli S.C."/>
            <person name="Xun X."/>
            <person name="Jackson S.A."/>
            <person name="Michelmore R."/>
            <person name="Ozias-Akins P."/>
        </authorList>
    </citation>
    <scope>NUCLEOTIDE SEQUENCE [LARGE SCALE GENOMIC DNA]</scope>
    <source>
        <strain evidence="10">cv. V14167</strain>
    </source>
</reference>
<keyword evidence="5" id="KW-0479">Metal-binding</keyword>
<evidence type="ECO:0000313" key="11">
    <source>
        <dbReference type="RefSeq" id="XP_052110110.1"/>
    </source>
</evidence>
<dbReference type="RefSeq" id="XP_052110110.1">
    <property type="nucleotide sequence ID" value="XM_052254150.1"/>
</dbReference>
<keyword evidence="10" id="KW-1185">Reference proteome</keyword>
<dbReference type="GO" id="GO:0005634">
    <property type="term" value="C:nucleus"/>
    <property type="evidence" value="ECO:0007669"/>
    <property type="project" value="UniProtKB-SubCell"/>
</dbReference>
<evidence type="ECO:0000256" key="4">
    <source>
        <dbReference type="ARBA" id="ARBA00022722"/>
    </source>
</evidence>
<dbReference type="Pfam" id="PF26138">
    <property type="entry name" value="DUF8040"/>
    <property type="match status" value="1"/>
</dbReference>
<dbReference type="Proteomes" id="UP000515211">
    <property type="component" value="Chromosome 9"/>
</dbReference>
<dbReference type="AlphaFoldDB" id="A0A9C6TA69"/>
<dbReference type="GO" id="GO:0046872">
    <property type="term" value="F:metal ion binding"/>
    <property type="evidence" value="ECO:0007669"/>
    <property type="project" value="UniProtKB-KW"/>
</dbReference>
<keyword evidence="4" id="KW-0540">Nuclease</keyword>
<comment type="cofactor">
    <cofactor evidence="1">
        <name>a divalent metal cation</name>
        <dbReference type="ChEBI" id="CHEBI:60240"/>
    </cofactor>
</comment>
<dbReference type="GO" id="GO:0016787">
    <property type="term" value="F:hydrolase activity"/>
    <property type="evidence" value="ECO:0007669"/>
    <property type="project" value="UniProtKB-KW"/>
</dbReference>
<evidence type="ECO:0000256" key="5">
    <source>
        <dbReference type="ARBA" id="ARBA00022723"/>
    </source>
</evidence>
<dbReference type="InterPro" id="IPR058353">
    <property type="entry name" value="DUF8040"/>
</dbReference>
<evidence type="ECO:0000256" key="1">
    <source>
        <dbReference type="ARBA" id="ARBA00001968"/>
    </source>
</evidence>
<evidence type="ECO:0000256" key="3">
    <source>
        <dbReference type="ARBA" id="ARBA00006958"/>
    </source>
</evidence>
<gene>
    <name evidence="11" type="primary">LOC127741499</name>
</gene>
<name>A0A9C6TA69_ARADU</name>
<reference evidence="11" key="2">
    <citation type="submission" date="2025-08" db="UniProtKB">
        <authorList>
            <consortium name="RefSeq"/>
        </authorList>
    </citation>
    <scope>IDENTIFICATION</scope>
    <source>
        <tissue evidence="11">Whole plant</tissue>
    </source>
</reference>
<comment type="subcellular location">
    <subcellularLocation>
        <location evidence="2">Nucleus</location>
    </subcellularLocation>
</comment>